<dbReference type="InterPro" id="IPR045134">
    <property type="entry name" value="UHRF1/2-like"/>
</dbReference>
<dbReference type="Pfam" id="PF02182">
    <property type="entry name" value="SAD_SRA"/>
    <property type="match status" value="1"/>
</dbReference>
<keyword evidence="2" id="KW-0540">Nuclease</keyword>
<dbReference type="REBASE" id="398381">
    <property type="entry name" value="Rsp52909ORF705P"/>
</dbReference>
<dbReference type="GO" id="GO:0044027">
    <property type="term" value="P:negative regulation of gene expression via chromosomal CpG island methylation"/>
    <property type="evidence" value="ECO:0007669"/>
    <property type="project" value="TreeGrafter"/>
</dbReference>
<accession>A0A6G8Q4C5</accession>
<dbReference type="SMART" id="SM00466">
    <property type="entry name" value="SRA"/>
    <property type="match status" value="1"/>
</dbReference>
<keyword evidence="3" id="KW-1185">Reference proteome</keyword>
<evidence type="ECO:0000313" key="2">
    <source>
        <dbReference type="EMBL" id="QIN81303.1"/>
    </source>
</evidence>
<keyword evidence="2" id="KW-0255">Endonuclease</keyword>
<dbReference type="Proteomes" id="UP000501452">
    <property type="component" value="Chromosome"/>
</dbReference>
<dbReference type="Gene3D" id="1.10.30.50">
    <property type="match status" value="1"/>
</dbReference>
<dbReference type="Pfam" id="PF13391">
    <property type="entry name" value="HNH_2"/>
    <property type="match status" value="1"/>
</dbReference>
<dbReference type="PROSITE" id="PS51015">
    <property type="entry name" value="YDG"/>
    <property type="match status" value="1"/>
</dbReference>
<proteinExistence type="predicted"/>
<dbReference type="KEGG" id="rub:GBA63_00705"/>
<dbReference type="GO" id="GO:0004519">
    <property type="term" value="F:endonuclease activity"/>
    <property type="evidence" value="ECO:0007669"/>
    <property type="project" value="UniProtKB-KW"/>
</dbReference>
<dbReference type="GO" id="GO:0061630">
    <property type="term" value="F:ubiquitin protein ligase activity"/>
    <property type="evidence" value="ECO:0007669"/>
    <property type="project" value="TreeGrafter"/>
</dbReference>
<dbReference type="SUPFAM" id="SSF88697">
    <property type="entry name" value="PUA domain-like"/>
    <property type="match status" value="1"/>
</dbReference>
<dbReference type="CDD" id="cd00085">
    <property type="entry name" value="HNHc"/>
    <property type="match status" value="1"/>
</dbReference>
<sequence>MAERIFGHIPGYPEGSLFESRAELRESGVHRPIQAGISGSQTEGAESIVLSGGYEDDADDGDLIIYTGYGGRNQSTGRQDHDQPFSHGNRALALSKQNGLPVRVIRGSKHDSRYSPPFGYSYDGLYAVEGFWHEPGRSGFEIWRFRLVKIPQKVTAGQGVREDPAEYSVARRQEMRVSRIVRDSAKARKIKALYKHRCQICGTRLSCPAGPYSEAAHIRPLGAPHDGPDTEDNILCLCPNHHVLFDNGAISVAKDLSLIGADKDDLTVHRHHHISLRHLAYHRKHLAVVPDFEREASV</sequence>
<dbReference type="PANTHER" id="PTHR14140:SF27">
    <property type="entry name" value="OS04G0289800 PROTEIN"/>
    <property type="match status" value="1"/>
</dbReference>
<name>A0A6G8Q4C5_9ACTN</name>
<gene>
    <name evidence="2" type="ORF">GBA63_00705</name>
</gene>
<dbReference type="AlphaFoldDB" id="A0A6G8Q4C5"/>
<dbReference type="GO" id="GO:0016567">
    <property type="term" value="P:protein ubiquitination"/>
    <property type="evidence" value="ECO:0007669"/>
    <property type="project" value="TreeGrafter"/>
</dbReference>
<keyword evidence="2" id="KW-0378">Hydrolase</keyword>
<dbReference type="InterPro" id="IPR036987">
    <property type="entry name" value="SRA-YDG_sf"/>
</dbReference>
<dbReference type="InterPro" id="IPR003615">
    <property type="entry name" value="HNH_nuc"/>
</dbReference>
<evidence type="ECO:0000313" key="3">
    <source>
        <dbReference type="Proteomes" id="UP000501452"/>
    </source>
</evidence>
<dbReference type="InterPro" id="IPR003105">
    <property type="entry name" value="SRA_YDG"/>
</dbReference>
<protein>
    <submittedName>
        <fullName evidence="2">HNH endonuclease</fullName>
    </submittedName>
</protein>
<dbReference type="RefSeq" id="WP_166172542.1">
    <property type="nucleotide sequence ID" value="NZ_CP045119.1"/>
</dbReference>
<dbReference type="EMBL" id="CP045119">
    <property type="protein sequence ID" value="QIN81303.1"/>
    <property type="molecule type" value="Genomic_DNA"/>
</dbReference>
<feature type="domain" description="YDG" evidence="1">
    <location>
        <begin position="7"/>
        <end position="149"/>
    </location>
</feature>
<evidence type="ECO:0000259" key="1">
    <source>
        <dbReference type="PROSITE" id="PS51015"/>
    </source>
</evidence>
<dbReference type="InterPro" id="IPR015947">
    <property type="entry name" value="PUA-like_sf"/>
</dbReference>
<dbReference type="SMART" id="SM00507">
    <property type="entry name" value="HNHc"/>
    <property type="match status" value="1"/>
</dbReference>
<dbReference type="PANTHER" id="PTHR14140">
    <property type="entry name" value="E3 UBIQUITIN-PROTEIN LIGASE UHRF-RELATED"/>
    <property type="match status" value="1"/>
</dbReference>
<reference evidence="2 3" key="1">
    <citation type="submission" date="2019-10" db="EMBL/GenBank/DDBJ databases">
        <title>Rubrobacter sp nov SCSIO 52090 isolated from a deep-sea sediment in the South China Sea.</title>
        <authorList>
            <person name="Chen R.W."/>
        </authorList>
    </citation>
    <scope>NUCLEOTIDE SEQUENCE [LARGE SCALE GENOMIC DNA]</scope>
    <source>
        <strain evidence="2 3">SCSIO 52909</strain>
    </source>
</reference>
<organism evidence="2 3">
    <name type="scientific">Rubrobacter tropicus</name>
    <dbReference type="NCBI Taxonomy" id="2653851"/>
    <lineage>
        <taxon>Bacteria</taxon>
        <taxon>Bacillati</taxon>
        <taxon>Actinomycetota</taxon>
        <taxon>Rubrobacteria</taxon>
        <taxon>Rubrobacterales</taxon>
        <taxon>Rubrobacteraceae</taxon>
        <taxon>Rubrobacter</taxon>
    </lineage>
</organism>
<dbReference type="Gene3D" id="2.30.280.10">
    <property type="entry name" value="SRA-YDG"/>
    <property type="match status" value="1"/>
</dbReference>